<dbReference type="SUPFAM" id="SSF56281">
    <property type="entry name" value="Metallo-hydrolase/oxidoreductase"/>
    <property type="match status" value="1"/>
</dbReference>
<reference evidence="1 2" key="1">
    <citation type="submission" date="2016-10" db="EMBL/GenBank/DDBJ databases">
        <authorList>
            <person name="de Groot N.N."/>
        </authorList>
    </citation>
    <scope>NUCLEOTIDE SEQUENCE [LARGE SCALE GENOMIC DNA]</scope>
    <source>
        <strain evidence="1 2">DSM 23842</strain>
    </source>
</reference>
<dbReference type="Pfam" id="PF13483">
    <property type="entry name" value="Lactamase_B_3"/>
    <property type="match status" value="1"/>
</dbReference>
<protein>
    <submittedName>
        <fullName evidence="1">L-ascorbate metabolism protein UlaG, beta-lactamase superfamily</fullName>
    </submittedName>
</protein>
<accession>A0A1H3X9R8</accession>
<proteinExistence type="predicted"/>
<gene>
    <name evidence="1" type="ORF">SAMN04487990_104176</name>
</gene>
<dbReference type="Gene3D" id="3.60.15.10">
    <property type="entry name" value="Ribonuclease Z/Hydroxyacylglutathione hydrolase-like"/>
    <property type="match status" value="1"/>
</dbReference>
<dbReference type="OrthoDB" id="9789133at2"/>
<dbReference type="STRING" id="283786.SAMN04487990_104176"/>
<sequence length="263" mass="29668">MKPYKVIALAALIGLTSCKKDVKPEITTEDTKTTEIEAPRKTPLEIVPIEHATLSIEFGEDIIYIDPVGDFKAKNLNMSPSYILITDIHPDHLSLKTLESFNLKGTKIIAPEAVKEQLSKQLASQTIVLKNGEIQETKNFSVEAVPMYNLREEALQYHPKGRGNGYILTLGDQRIYISGDTEDIPEMRALKNIDKAFICMNLPYTMTVKSAADAVLEFAPTEVYPYHYRGTEGLSDVNLFKTIVLENNRGIEVIQWDWYKSNE</sequence>
<dbReference type="EMBL" id="FNQK01000004">
    <property type="protein sequence ID" value="SDZ95308.1"/>
    <property type="molecule type" value="Genomic_DNA"/>
</dbReference>
<keyword evidence="2" id="KW-1185">Reference proteome</keyword>
<dbReference type="RefSeq" id="WP_092132902.1">
    <property type="nucleotide sequence ID" value="NZ_FNQK01000004.1"/>
</dbReference>
<dbReference type="InterPro" id="IPR036866">
    <property type="entry name" value="RibonucZ/Hydroxyglut_hydro"/>
</dbReference>
<dbReference type="PROSITE" id="PS51257">
    <property type="entry name" value="PROKAR_LIPOPROTEIN"/>
    <property type="match status" value="1"/>
</dbReference>
<organism evidence="1 2">
    <name type="scientific">Bizionia paragorgiae</name>
    <dbReference type="NCBI Taxonomy" id="283786"/>
    <lineage>
        <taxon>Bacteria</taxon>
        <taxon>Pseudomonadati</taxon>
        <taxon>Bacteroidota</taxon>
        <taxon>Flavobacteriia</taxon>
        <taxon>Flavobacteriales</taxon>
        <taxon>Flavobacteriaceae</taxon>
        <taxon>Bizionia</taxon>
    </lineage>
</organism>
<dbReference type="PANTHER" id="PTHR43546">
    <property type="entry name" value="UPF0173 METAL-DEPENDENT HYDROLASE MJ1163-RELATED"/>
    <property type="match status" value="1"/>
</dbReference>
<dbReference type="Proteomes" id="UP000198846">
    <property type="component" value="Unassembled WGS sequence"/>
</dbReference>
<evidence type="ECO:0000313" key="1">
    <source>
        <dbReference type="EMBL" id="SDZ95308.1"/>
    </source>
</evidence>
<evidence type="ECO:0000313" key="2">
    <source>
        <dbReference type="Proteomes" id="UP000198846"/>
    </source>
</evidence>
<dbReference type="InterPro" id="IPR050114">
    <property type="entry name" value="UPF0173_UPF0282_UlaG_hydrolase"/>
</dbReference>
<dbReference type="AlphaFoldDB" id="A0A1H3X9R8"/>
<name>A0A1H3X9R8_BIZPA</name>
<dbReference type="PANTHER" id="PTHR43546:SF3">
    <property type="entry name" value="UPF0173 METAL-DEPENDENT HYDROLASE MJ1163"/>
    <property type="match status" value="1"/>
</dbReference>